<comment type="function">
    <text evidence="2 4">Poorly processive, error-prone DNA polymerase involved in untargeted mutagenesis. Copies undamaged DNA at stalled replication forks, which arise in vivo from mismatched or misaligned primer ends. These misaligned primers can be extended by PolIV. Exhibits no 3'-5' exonuclease (proofreading) activity. May be involved in translesional synthesis, in conjunction with the beta clamp from PolIII.</text>
</comment>
<keyword evidence="4" id="KW-0235">DNA replication</keyword>
<dbReference type="InterPro" id="IPR036775">
    <property type="entry name" value="DNA_pol_Y-fam_lit_finger_sf"/>
</dbReference>
<dbReference type="SUPFAM" id="SSF100879">
    <property type="entry name" value="Lesion bypass DNA polymerase (Y-family), little finger domain"/>
    <property type="match status" value="1"/>
</dbReference>
<dbReference type="PANTHER" id="PTHR11076">
    <property type="entry name" value="DNA REPAIR POLYMERASE UMUC / TRANSFERASE FAMILY MEMBER"/>
    <property type="match status" value="1"/>
</dbReference>
<evidence type="ECO:0000256" key="4">
    <source>
        <dbReference type="HAMAP-Rule" id="MF_01113"/>
    </source>
</evidence>
<dbReference type="HAMAP" id="MF_01113">
    <property type="entry name" value="DNApol_IV"/>
    <property type="match status" value="1"/>
</dbReference>
<dbReference type="Gene3D" id="3.40.1170.60">
    <property type="match status" value="1"/>
</dbReference>
<comment type="caution">
    <text evidence="6">The sequence shown here is derived from an EMBL/GenBank/DDBJ whole genome shotgun (WGS) entry which is preliminary data.</text>
</comment>
<feature type="site" description="Substrate discrimination" evidence="4">
    <location>
        <position position="31"/>
    </location>
</feature>
<keyword evidence="7" id="KW-1185">Reference proteome</keyword>
<dbReference type="NCBIfam" id="NF002677">
    <property type="entry name" value="PRK02406.1"/>
    <property type="match status" value="1"/>
</dbReference>
<keyword evidence="4 6" id="KW-0548">Nucleotidyltransferase</keyword>
<protein>
    <recommendedName>
        <fullName evidence="4">DNA polymerase IV</fullName>
        <shortName evidence="4">Pol IV</shortName>
        <ecNumber evidence="4">2.7.7.7</ecNumber>
    </recommendedName>
</protein>
<keyword evidence="4" id="KW-0460">Magnesium</keyword>
<sequence>MEKRADTARSASDAFAWEGKAIGLLDLDAFFASVEQLDHPEWRGKPVIVGGSADRRGVVSTASYEARRYGVHSAMPSWQAERLCPQAIWTQGHHDRYREMSAQVMAILYDETPLVEQVSIDEAFFDVTPGRYSRESPVDICRRVQARVGELGVTCSIGLGVNKTVAKIASEREKPRGLTVVFPGTQAAFLAPLPVSAMSGIGQATERRLQEMGVRTLGELARTDLERLSHVFGVVGPRMALRAAGLENSVVADAATPEDAKSVSNERTFSEDLTRREDALAAIMHVAAITGRRLRRKGLKGTTVTLRVKYDASHARTAQRGLARPTDDELEFGPVAQELLDEVWTEGMPLRLVGVGLSGFGEKTVRPQQLGLFDEKAPGGHEMRDRSALSRVTDSLRDRFGDEALAYGRDLRLRDRVSDTAPMHKDEA</sequence>
<dbReference type="PROSITE" id="PS50173">
    <property type="entry name" value="UMUC"/>
    <property type="match status" value="1"/>
</dbReference>
<dbReference type="InterPro" id="IPR001126">
    <property type="entry name" value="UmuC"/>
</dbReference>
<dbReference type="Gene3D" id="3.30.70.270">
    <property type="match status" value="1"/>
</dbReference>
<name>A0ABV1IDI9_9ACTN</name>
<keyword evidence="4 6" id="KW-0808">Transferase</keyword>
<dbReference type="InterPro" id="IPR022880">
    <property type="entry name" value="DNApol_IV"/>
</dbReference>
<comment type="cofactor">
    <cofactor evidence="4">
        <name>Mg(2+)</name>
        <dbReference type="ChEBI" id="CHEBI:18420"/>
    </cofactor>
    <text evidence="4">Binds 2 magnesium ions per subunit.</text>
</comment>
<dbReference type="InterPro" id="IPR050116">
    <property type="entry name" value="DNA_polymerase-Y"/>
</dbReference>
<comment type="similarity">
    <text evidence="1 4">Belongs to the DNA polymerase type-Y family.</text>
</comment>
<dbReference type="GO" id="GO:0003887">
    <property type="term" value="F:DNA-directed DNA polymerase activity"/>
    <property type="evidence" value="ECO:0007669"/>
    <property type="project" value="UniProtKB-EC"/>
</dbReference>
<evidence type="ECO:0000256" key="2">
    <source>
        <dbReference type="ARBA" id="ARBA00025589"/>
    </source>
</evidence>
<dbReference type="CDD" id="cd03586">
    <property type="entry name" value="PolY_Pol_IV_kappa"/>
    <property type="match status" value="1"/>
</dbReference>
<feature type="binding site" evidence="4">
    <location>
        <position position="26"/>
    </location>
    <ligand>
        <name>Mg(2+)</name>
        <dbReference type="ChEBI" id="CHEBI:18420"/>
    </ligand>
</feature>
<feature type="binding site" evidence="4">
    <location>
        <position position="121"/>
    </location>
    <ligand>
        <name>Mg(2+)</name>
        <dbReference type="ChEBI" id="CHEBI:18420"/>
    </ligand>
</feature>
<dbReference type="Pfam" id="PF11799">
    <property type="entry name" value="IMS_C"/>
    <property type="match status" value="1"/>
</dbReference>
<dbReference type="InterPro" id="IPR043502">
    <property type="entry name" value="DNA/RNA_pol_sf"/>
</dbReference>
<dbReference type="Gene3D" id="1.10.150.20">
    <property type="entry name" value="5' to 3' exonuclease, C-terminal subdomain"/>
    <property type="match status" value="1"/>
</dbReference>
<proteinExistence type="inferred from homology"/>
<organism evidence="6 7">
    <name type="scientific">Paratractidigestivibacter faecalis</name>
    <dbReference type="NCBI Taxonomy" id="2292441"/>
    <lineage>
        <taxon>Bacteria</taxon>
        <taxon>Bacillati</taxon>
        <taxon>Actinomycetota</taxon>
        <taxon>Coriobacteriia</taxon>
        <taxon>Coriobacteriales</taxon>
        <taxon>Atopobiaceae</taxon>
        <taxon>Paratractidigestivibacter</taxon>
    </lineage>
</organism>
<accession>A0ABV1IDI9</accession>
<feature type="active site" evidence="4">
    <location>
        <position position="122"/>
    </location>
</feature>
<evidence type="ECO:0000313" key="7">
    <source>
        <dbReference type="Proteomes" id="UP001478817"/>
    </source>
</evidence>
<dbReference type="Proteomes" id="UP001478817">
    <property type="component" value="Unassembled WGS sequence"/>
</dbReference>
<keyword evidence="4" id="KW-0479">Metal-binding</keyword>
<evidence type="ECO:0000256" key="3">
    <source>
        <dbReference type="ARBA" id="ARBA00049244"/>
    </source>
</evidence>
<feature type="domain" description="UmuC" evidence="5">
    <location>
        <begin position="22"/>
        <end position="202"/>
    </location>
</feature>
<evidence type="ECO:0000259" key="5">
    <source>
        <dbReference type="PROSITE" id="PS50173"/>
    </source>
</evidence>
<dbReference type="SUPFAM" id="SSF56672">
    <property type="entry name" value="DNA/RNA polymerases"/>
    <property type="match status" value="1"/>
</dbReference>
<dbReference type="Pfam" id="PF00817">
    <property type="entry name" value="IMS"/>
    <property type="match status" value="1"/>
</dbReference>
<keyword evidence="4" id="KW-0227">DNA damage</keyword>
<evidence type="ECO:0000256" key="1">
    <source>
        <dbReference type="ARBA" id="ARBA00010945"/>
    </source>
</evidence>
<dbReference type="EC" id="2.7.7.7" evidence="4"/>
<keyword evidence="4" id="KW-0963">Cytoplasm</keyword>
<comment type="catalytic activity">
    <reaction evidence="3 4">
        <text>DNA(n) + a 2'-deoxyribonucleoside 5'-triphosphate = DNA(n+1) + diphosphate</text>
        <dbReference type="Rhea" id="RHEA:22508"/>
        <dbReference type="Rhea" id="RHEA-COMP:17339"/>
        <dbReference type="Rhea" id="RHEA-COMP:17340"/>
        <dbReference type="ChEBI" id="CHEBI:33019"/>
        <dbReference type="ChEBI" id="CHEBI:61560"/>
        <dbReference type="ChEBI" id="CHEBI:173112"/>
        <dbReference type="EC" id="2.7.7.7"/>
    </reaction>
</comment>
<keyword evidence="4" id="KW-0234">DNA repair</keyword>
<dbReference type="RefSeq" id="WP_349181318.1">
    <property type="nucleotide sequence ID" value="NZ_JBBNGS010000002.1"/>
</dbReference>
<dbReference type="PANTHER" id="PTHR11076:SF33">
    <property type="entry name" value="DNA POLYMERASE KAPPA"/>
    <property type="match status" value="1"/>
</dbReference>
<reference evidence="6 7" key="1">
    <citation type="submission" date="2024-04" db="EMBL/GenBank/DDBJ databases">
        <title>Human intestinal bacterial collection.</title>
        <authorList>
            <person name="Pauvert C."/>
            <person name="Hitch T.C.A."/>
            <person name="Clavel T."/>
        </authorList>
    </citation>
    <scope>NUCLEOTIDE SEQUENCE [LARGE SCALE GENOMIC DNA]</scope>
    <source>
        <strain evidence="6 7">CLA-AA-H197</strain>
    </source>
</reference>
<evidence type="ECO:0000313" key="6">
    <source>
        <dbReference type="EMBL" id="MEQ2636972.1"/>
    </source>
</evidence>
<comment type="subcellular location">
    <subcellularLocation>
        <location evidence="4">Cytoplasm</location>
    </subcellularLocation>
</comment>
<dbReference type="EMBL" id="JBBNGS010000002">
    <property type="protein sequence ID" value="MEQ2636972.1"/>
    <property type="molecule type" value="Genomic_DNA"/>
</dbReference>
<keyword evidence="4" id="KW-0515">Mutator protein</keyword>
<keyword evidence="4" id="KW-0239">DNA-directed DNA polymerase</keyword>
<dbReference type="InterPro" id="IPR017961">
    <property type="entry name" value="DNA_pol_Y-fam_little_finger"/>
</dbReference>
<keyword evidence="4" id="KW-0238">DNA-binding</keyword>
<dbReference type="Gene3D" id="3.30.1490.100">
    <property type="entry name" value="DNA polymerase, Y-family, little finger domain"/>
    <property type="match status" value="1"/>
</dbReference>
<dbReference type="InterPro" id="IPR043128">
    <property type="entry name" value="Rev_trsase/Diguanyl_cyclase"/>
</dbReference>
<comment type="subunit">
    <text evidence="4">Monomer.</text>
</comment>
<gene>
    <name evidence="4 6" type="primary">dinB</name>
    <name evidence="6" type="ORF">AAAT05_01205</name>
</gene>